<reference evidence="3" key="1">
    <citation type="submission" date="2012-08" db="EMBL/GenBank/DDBJ databases">
        <title>The Genome Sequence of Wuchereria bancrofti.</title>
        <authorList>
            <person name="Nutman T.B."/>
            <person name="Fink D.L."/>
            <person name="Russ C."/>
            <person name="Young S."/>
            <person name="Zeng Q."/>
            <person name="Koehrsen M."/>
            <person name="Alvarado L."/>
            <person name="Berlin A."/>
            <person name="Chapman S.B."/>
            <person name="Chen Z."/>
            <person name="Freedman E."/>
            <person name="Gellesch M."/>
            <person name="Goldberg J."/>
            <person name="Griggs A."/>
            <person name="Gujja S."/>
            <person name="Heilman E.R."/>
            <person name="Heiman D."/>
            <person name="Hepburn T."/>
            <person name="Howarth C."/>
            <person name="Jen D."/>
            <person name="Larson L."/>
            <person name="Lewis B."/>
            <person name="Mehta T."/>
            <person name="Park D."/>
            <person name="Pearson M."/>
            <person name="Roberts A."/>
            <person name="Saif S."/>
            <person name="Shea T."/>
            <person name="Shenoy N."/>
            <person name="Sisk P."/>
            <person name="Stolte C."/>
            <person name="Sykes S."/>
            <person name="Walk T."/>
            <person name="White J."/>
            <person name="Yandava C."/>
            <person name="Haas B."/>
            <person name="Henn M.R."/>
            <person name="Nusbaum C."/>
            <person name="Birren B."/>
        </authorList>
    </citation>
    <scope>NUCLEOTIDE SEQUENCE [LARGE SCALE GENOMIC DNA]</scope>
    <source>
        <strain evidence="3">NA</strain>
    </source>
</reference>
<dbReference type="GO" id="GO:0005615">
    <property type="term" value="C:extracellular space"/>
    <property type="evidence" value="ECO:0007669"/>
    <property type="project" value="TreeGrafter"/>
</dbReference>
<evidence type="ECO:0000313" key="2">
    <source>
        <dbReference type="EMBL" id="EJW79604.1"/>
    </source>
</evidence>
<dbReference type="AlphaFoldDB" id="J9EWP7"/>
<dbReference type="InterPro" id="IPR039798">
    <property type="entry name" value="Sulfhydryl_oxidase"/>
</dbReference>
<evidence type="ECO:0000313" key="3">
    <source>
        <dbReference type="Proteomes" id="UP000004810"/>
    </source>
</evidence>
<dbReference type="GO" id="GO:0003756">
    <property type="term" value="F:protein disulfide isomerase activity"/>
    <property type="evidence" value="ECO:0007669"/>
    <property type="project" value="TreeGrafter"/>
</dbReference>
<protein>
    <recommendedName>
        <fullName evidence="4">Thiol oxidase</fullName>
    </recommendedName>
</protein>
<feature type="transmembrane region" description="Helical" evidence="1">
    <location>
        <begin position="154"/>
        <end position="173"/>
    </location>
</feature>
<keyword evidence="1" id="KW-0812">Transmembrane</keyword>
<dbReference type="PANTHER" id="PTHR22897:SF8">
    <property type="entry name" value="SULFHYDRYL OXIDASE"/>
    <property type="match status" value="1"/>
</dbReference>
<sequence length="191" mass="22288">MEICIYLADGVIWLWMTHNIVNKYIASKASEDPAFPKQQFPPVSLCSECRKQDGEFDEEVVLNFLINYYNNLKTDGLRSAPAYKVSDFEDGKLVAVETKHLSPKLQIGAFDVDAIEEADQKVTNEFGDIREWRFIDNGAYGRRYNGGSSVKRSFSILWLSVIAVVVLFIYMKYRRNRFKIWKTFYYNDYKL</sequence>
<name>J9EWP7_WUCBA</name>
<proteinExistence type="predicted"/>
<dbReference type="GO" id="GO:0000139">
    <property type="term" value="C:Golgi membrane"/>
    <property type="evidence" value="ECO:0007669"/>
    <property type="project" value="TreeGrafter"/>
</dbReference>
<organism evidence="2 3">
    <name type="scientific">Wuchereria bancrofti</name>
    <dbReference type="NCBI Taxonomy" id="6293"/>
    <lineage>
        <taxon>Eukaryota</taxon>
        <taxon>Metazoa</taxon>
        <taxon>Ecdysozoa</taxon>
        <taxon>Nematoda</taxon>
        <taxon>Chromadorea</taxon>
        <taxon>Rhabditida</taxon>
        <taxon>Spirurina</taxon>
        <taxon>Spiruromorpha</taxon>
        <taxon>Filarioidea</taxon>
        <taxon>Onchocercidae</taxon>
        <taxon>Wuchereria</taxon>
    </lineage>
</organism>
<evidence type="ECO:0000256" key="1">
    <source>
        <dbReference type="SAM" id="Phobius"/>
    </source>
</evidence>
<gene>
    <name evidence="2" type="ORF">WUBG_09489</name>
</gene>
<keyword evidence="1" id="KW-1133">Transmembrane helix</keyword>
<comment type="caution">
    <text evidence="2">The sequence shown here is derived from an EMBL/GenBank/DDBJ whole genome shotgun (WGS) entry which is preliminary data.</text>
</comment>
<dbReference type="GO" id="GO:0006457">
    <property type="term" value="P:protein folding"/>
    <property type="evidence" value="ECO:0007669"/>
    <property type="project" value="TreeGrafter"/>
</dbReference>
<dbReference type="Gene3D" id="1.20.120.310">
    <property type="entry name" value="ERV/ALR sulfhydryl oxidase domain"/>
    <property type="match status" value="1"/>
</dbReference>
<dbReference type="InterPro" id="IPR036774">
    <property type="entry name" value="ERV/ALR_sulphydryl_oxid_sf"/>
</dbReference>
<dbReference type="SUPFAM" id="SSF69000">
    <property type="entry name" value="FAD-dependent thiol oxidase"/>
    <property type="match status" value="1"/>
</dbReference>
<dbReference type="Proteomes" id="UP000004810">
    <property type="component" value="Unassembled WGS sequence"/>
</dbReference>
<dbReference type="EMBL" id="ADBV01005308">
    <property type="protein sequence ID" value="EJW79604.1"/>
    <property type="molecule type" value="Genomic_DNA"/>
</dbReference>
<dbReference type="PANTHER" id="PTHR22897">
    <property type="entry name" value="QUIESCIN Q6-RELATED SULFHYDRYL OXIDASE"/>
    <property type="match status" value="1"/>
</dbReference>
<evidence type="ECO:0008006" key="4">
    <source>
        <dbReference type="Google" id="ProtNLM"/>
    </source>
</evidence>
<dbReference type="GO" id="GO:0016971">
    <property type="term" value="F:flavin-dependent sulfhydryl oxidase activity"/>
    <property type="evidence" value="ECO:0007669"/>
    <property type="project" value="InterPro"/>
</dbReference>
<accession>J9EWP7</accession>
<keyword evidence="1" id="KW-0472">Membrane</keyword>